<accession>A0A5S3QLF6</accession>
<feature type="transmembrane region" description="Helical" evidence="2">
    <location>
        <begin position="38"/>
        <end position="59"/>
    </location>
</feature>
<feature type="transmembrane region" description="Helical" evidence="2">
    <location>
        <begin position="165"/>
        <end position="186"/>
    </location>
</feature>
<evidence type="ECO:0000313" key="4">
    <source>
        <dbReference type="EMBL" id="TMN22762.1"/>
    </source>
</evidence>
<dbReference type="PANTHER" id="PTHR42736:SF1">
    <property type="entry name" value="PROTEIN-GLUTAMINE GAMMA-GLUTAMYLTRANSFERASE"/>
    <property type="match status" value="1"/>
</dbReference>
<dbReference type="AlphaFoldDB" id="A0A5S3QLF6"/>
<dbReference type="InterPro" id="IPR038765">
    <property type="entry name" value="Papain-like_cys_pep_sf"/>
</dbReference>
<organism evidence="4 5">
    <name type="scientific">Lentibacillus cibarius</name>
    <dbReference type="NCBI Taxonomy" id="2583219"/>
    <lineage>
        <taxon>Bacteria</taxon>
        <taxon>Bacillati</taxon>
        <taxon>Bacillota</taxon>
        <taxon>Bacilli</taxon>
        <taxon>Bacillales</taxon>
        <taxon>Bacillaceae</taxon>
        <taxon>Lentibacillus</taxon>
    </lineage>
</organism>
<keyword evidence="2" id="KW-1133">Transmembrane helix</keyword>
<feature type="transmembrane region" description="Helical" evidence="2">
    <location>
        <begin position="198"/>
        <end position="219"/>
    </location>
</feature>
<evidence type="ECO:0000313" key="5">
    <source>
        <dbReference type="Proteomes" id="UP000306980"/>
    </source>
</evidence>
<evidence type="ECO:0000256" key="2">
    <source>
        <dbReference type="SAM" id="Phobius"/>
    </source>
</evidence>
<dbReference type="SMART" id="SM00460">
    <property type="entry name" value="TGc"/>
    <property type="match status" value="1"/>
</dbReference>
<reference evidence="4 5" key="1">
    <citation type="submission" date="2019-05" db="EMBL/GenBank/DDBJ databases">
        <title>Genomic analysis of Lentibacillus sp. NKC220-2.</title>
        <authorList>
            <person name="Oh Y.J."/>
        </authorList>
    </citation>
    <scope>NUCLEOTIDE SEQUENCE [LARGE SCALE GENOMIC DNA]</scope>
    <source>
        <strain evidence="4 5">NKC220-2</strain>
    </source>
</reference>
<feature type="transmembrane region" description="Helical" evidence="2">
    <location>
        <begin position="139"/>
        <end position="159"/>
    </location>
</feature>
<dbReference type="Proteomes" id="UP000306980">
    <property type="component" value="Unassembled WGS sequence"/>
</dbReference>
<evidence type="ECO:0000256" key="1">
    <source>
        <dbReference type="SAM" id="MobiDB-lite"/>
    </source>
</evidence>
<dbReference type="InterPro" id="IPR002931">
    <property type="entry name" value="Transglutaminase-like"/>
</dbReference>
<dbReference type="Gene3D" id="3.10.620.30">
    <property type="match status" value="1"/>
</dbReference>
<proteinExistence type="predicted"/>
<feature type="transmembrane region" description="Helical" evidence="2">
    <location>
        <begin position="112"/>
        <end position="132"/>
    </location>
</feature>
<evidence type="ECO:0000259" key="3">
    <source>
        <dbReference type="SMART" id="SM00460"/>
    </source>
</evidence>
<name>A0A5S3QLF6_9BACI</name>
<dbReference type="EMBL" id="VCIA01000001">
    <property type="protein sequence ID" value="TMN22762.1"/>
    <property type="molecule type" value="Genomic_DNA"/>
</dbReference>
<dbReference type="InterPro" id="IPR021878">
    <property type="entry name" value="TgpA_N"/>
</dbReference>
<feature type="domain" description="Transglutaminase-like" evidence="3">
    <location>
        <begin position="475"/>
        <end position="552"/>
    </location>
</feature>
<keyword evidence="2" id="KW-0472">Membrane</keyword>
<dbReference type="InterPro" id="IPR052901">
    <property type="entry name" value="Bact_TGase-like"/>
</dbReference>
<feature type="compositionally biased region" description="Acidic residues" evidence="1">
    <location>
        <begin position="568"/>
        <end position="591"/>
    </location>
</feature>
<feature type="transmembrane region" description="Helical" evidence="2">
    <location>
        <begin position="612"/>
        <end position="630"/>
    </location>
</feature>
<comment type="caution">
    <text evidence="4">The sequence shown here is derived from an EMBL/GenBank/DDBJ whole genome shotgun (WGS) entry which is preliminary data.</text>
</comment>
<feature type="region of interest" description="Disordered" evidence="1">
    <location>
        <begin position="568"/>
        <end position="603"/>
    </location>
</feature>
<dbReference type="SUPFAM" id="SSF54001">
    <property type="entry name" value="Cysteine proteinases"/>
    <property type="match status" value="1"/>
</dbReference>
<protein>
    <recommendedName>
        <fullName evidence="3">Transglutaminase-like domain-containing protein</fullName>
    </recommendedName>
</protein>
<dbReference type="Pfam" id="PF11992">
    <property type="entry name" value="TgpA_N"/>
    <property type="match status" value="1"/>
</dbReference>
<sequence length="731" mass="84150">MNTRIPFLYTSLLYICAFVLFLEWLYPVQEIGDVTNLTVFILYTLFCFSLSMLDVKWWISFPLKGIGMLVIIDALFVPASFLSGAWFERVSMEIGFNVHALFSQQWFELTSMFRSVLFLIMIWMLSYLLYYWFIVMKRIFVFILLTFIYLSVLDTFTTYDADAAIVRTFVVSFVALGMTNFLKMIDGESLRFSWFKKAPMWAVPLAVMVMFAVLVGYAAPKFDPQWPDPVPFIRSAADNAGGPGAGSAIQKVGYGNDDSRLGGGFVQDYSVIFQAVAKNDHYWRVETKDVYTGKGWEKSSEPSFKPQQNGNISLETFQNSVETEQWTDTVSFQGDKSLKKLVYPYGIKQAEMPKDLTLLLDSTYGEIRPERNGEAANPAKYSVTYEKPSFAIDKLREVRGGNSDLPEGLQERYTQLPASLPDRVGELAEEITSDDDNRYDKARSIETYFGRSGFTYQIKNVPVPKEDQDYVDQFLFDSQKGYCDNYSTSMVVMLRSLDIPARWVKGFTSGEVIQSGDSTDDYDVYEITNANAHSWVEAYFPGSGWVPFEPTQGFSNLADFHMNIDETEQDDAPDAPETETPENQPEETPEEDTTKDTTPEKESNSASFDINWWYVLAGAGVLLLFSFIVYKMRFRWKTAYLFRKLQRNNDAKTFQEAYHYLLKVLSHQRLAKKPDQTLREFSKQIDSRYNTDAMNQLTRNYERMLYKNELNLDPADELPELWKQLMRQITT</sequence>
<feature type="compositionally biased region" description="Basic and acidic residues" evidence="1">
    <location>
        <begin position="592"/>
        <end position="603"/>
    </location>
</feature>
<dbReference type="RefSeq" id="WP_138603661.1">
    <property type="nucleotide sequence ID" value="NZ_VCIA01000001.1"/>
</dbReference>
<dbReference type="PANTHER" id="PTHR42736">
    <property type="entry name" value="PROTEIN-GLUTAMINE GAMMA-GLUTAMYLTRANSFERASE"/>
    <property type="match status" value="1"/>
</dbReference>
<keyword evidence="2" id="KW-0812">Transmembrane</keyword>
<gene>
    <name evidence="4" type="ORF">FFL34_12140</name>
</gene>
<feature type="transmembrane region" description="Helical" evidence="2">
    <location>
        <begin position="66"/>
        <end position="87"/>
    </location>
</feature>
<dbReference type="Pfam" id="PF01841">
    <property type="entry name" value="Transglut_core"/>
    <property type="match status" value="1"/>
</dbReference>
<feature type="transmembrane region" description="Helical" evidence="2">
    <location>
        <begin position="7"/>
        <end position="26"/>
    </location>
</feature>
<dbReference type="OrthoDB" id="9804872at2"/>